<feature type="active site" description="Nucleophile" evidence="1">
    <location>
        <position position="93"/>
    </location>
</feature>
<dbReference type="PIRSF" id="PIRSF017388">
    <property type="entry name" value="Esterase_lipase"/>
    <property type="match status" value="1"/>
</dbReference>
<keyword evidence="3" id="KW-1185">Reference proteome</keyword>
<name>A0A221MFH8_9BACI</name>
<dbReference type="InterPro" id="IPR012354">
    <property type="entry name" value="Esterase_lipase"/>
</dbReference>
<protein>
    <submittedName>
        <fullName evidence="2">Carboxylesterase</fullName>
    </submittedName>
</protein>
<dbReference type="Gene3D" id="3.40.50.1820">
    <property type="entry name" value="alpha/beta hydrolase"/>
    <property type="match status" value="1"/>
</dbReference>
<feature type="active site" description="Charge relay system" evidence="1">
    <location>
        <position position="221"/>
    </location>
</feature>
<dbReference type="InterPro" id="IPR029058">
    <property type="entry name" value="AB_hydrolase_fold"/>
</dbReference>
<dbReference type="EMBL" id="CP022437">
    <property type="protein sequence ID" value="ASN06397.1"/>
    <property type="molecule type" value="Genomic_DNA"/>
</dbReference>
<dbReference type="Proteomes" id="UP000204391">
    <property type="component" value="Chromosome"/>
</dbReference>
<sequence length="245" mass="27977">MKIVHPKSFTYRGGDRAVLLLHAFTGNTVDVKKLGKYLQKYNYTCHAPLYKGHGLEPNALIKTGPKDWWQDVVNGYQLLKDDGFEKIAVVGLSLGGVFSLKIGTELNVNGIVSMSVPIRREIDVLHERVLTYAKRYKQFQGKSEEQITVEMSELKNNPMHGLSEFQELVDNTSQKLDLITSPIFVMYGLLDDSLYKESANFIYDTVRTDCKKIKEYTQSEHMMTLGKDAEELNEDILIFLDSLDW</sequence>
<dbReference type="SUPFAM" id="SSF53474">
    <property type="entry name" value="alpha/beta-Hydrolases"/>
    <property type="match status" value="1"/>
</dbReference>
<evidence type="ECO:0000256" key="1">
    <source>
        <dbReference type="PIRSR" id="PIRSR017388-1"/>
    </source>
</evidence>
<evidence type="ECO:0000313" key="3">
    <source>
        <dbReference type="Proteomes" id="UP000204391"/>
    </source>
</evidence>
<accession>A0A221MFH8</accession>
<feature type="active site" description="Charge relay system" evidence="1">
    <location>
        <position position="191"/>
    </location>
</feature>
<dbReference type="AlphaFoldDB" id="A0A221MFH8"/>
<dbReference type="GO" id="GO:0052689">
    <property type="term" value="F:carboxylic ester hydrolase activity"/>
    <property type="evidence" value="ECO:0007669"/>
    <property type="project" value="InterPro"/>
</dbReference>
<dbReference type="RefSeq" id="WP_089533395.1">
    <property type="nucleotide sequence ID" value="NZ_CP022437.1"/>
</dbReference>
<evidence type="ECO:0000313" key="2">
    <source>
        <dbReference type="EMBL" id="ASN06397.1"/>
    </source>
</evidence>
<dbReference type="OrthoDB" id="9800213at2"/>
<organism evidence="2 3">
    <name type="scientific">Virgibacillus necropolis</name>
    <dbReference type="NCBI Taxonomy" id="163877"/>
    <lineage>
        <taxon>Bacteria</taxon>
        <taxon>Bacillati</taxon>
        <taxon>Bacillota</taxon>
        <taxon>Bacilli</taxon>
        <taxon>Bacillales</taxon>
        <taxon>Bacillaceae</taxon>
        <taxon>Virgibacillus</taxon>
    </lineage>
</organism>
<dbReference type="KEGG" id="vne:CFK40_15905"/>
<reference evidence="2 3" key="1">
    <citation type="journal article" date="2003" name="Int. J. Syst. Evol. Microbiol.">
        <title>Virgibacillus carmonensis sp. nov., Virgibacillus necropolis sp. nov. and Virgibacillus picturae sp. nov., three novel species isolated from deteriorated mural paintings, transfer of the species of the genus salibacillus to Virgibacillus, as Virgibacillus marismortui comb. nov. and Virgibacillus salexigens comb. nov., and emended description of the genus Virgibacillus.</title>
        <authorList>
            <person name="Heyrman J."/>
            <person name="Logan N.A."/>
            <person name="Busse H.J."/>
            <person name="Balcaen A."/>
            <person name="Lebbe L."/>
            <person name="Rodriguez-Diaz M."/>
            <person name="Swings J."/>
            <person name="De Vos P."/>
        </authorList>
    </citation>
    <scope>NUCLEOTIDE SEQUENCE [LARGE SCALE GENOMIC DNA]</scope>
    <source>
        <strain evidence="2 3">LMG 19488</strain>
    </source>
</reference>
<proteinExistence type="predicted"/>
<gene>
    <name evidence="2" type="ORF">CFK40_15905</name>
</gene>